<dbReference type="PANTHER" id="PTHR32322">
    <property type="entry name" value="INNER MEMBRANE TRANSPORTER"/>
    <property type="match status" value="1"/>
</dbReference>
<dbReference type="InterPro" id="IPR037185">
    <property type="entry name" value="EmrE-like"/>
</dbReference>
<keyword evidence="9" id="KW-1185">Reference proteome</keyword>
<accession>A0ABV8I634</accession>
<dbReference type="InterPro" id="IPR050638">
    <property type="entry name" value="AA-Vitamin_Transporters"/>
</dbReference>
<evidence type="ECO:0000256" key="6">
    <source>
        <dbReference type="SAM" id="Phobius"/>
    </source>
</evidence>
<feature type="transmembrane region" description="Helical" evidence="6">
    <location>
        <begin position="188"/>
        <end position="209"/>
    </location>
</feature>
<dbReference type="RefSeq" id="WP_377286824.1">
    <property type="nucleotide sequence ID" value="NZ_JBHSBM010000013.1"/>
</dbReference>
<dbReference type="Proteomes" id="UP001595850">
    <property type="component" value="Unassembled WGS sequence"/>
</dbReference>
<reference evidence="9" key="1">
    <citation type="journal article" date="2019" name="Int. J. Syst. Evol. Microbiol.">
        <title>The Global Catalogue of Microorganisms (GCM) 10K type strain sequencing project: providing services to taxonomists for standard genome sequencing and annotation.</title>
        <authorList>
            <consortium name="The Broad Institute Genomics Platform"/>
            <consortium name="The Broad Institute Genome Sequencing Center for Infectious Disease"/>
            <person name="Wu L."/>
            <person name="Ma J."/>
        </authorList>
    </citation>
    <scope>NUCLEOTIDE SEQUENCE [LARGE SCALE GENOMIC DNA]</scope>
    <source>
        <strain evidence="9">TBRC 4489</strain>
    </source>
</reference>
<evidence type="ECO:0000313" key="9">
    <source>
        <dbReference type="Proteomes" id="UP001595850"/>
    </source>
</evidence>
<feature type="domain" description="EamA" evidence="7">
    <location>
        <begin position="21"/>
        <end position="147"/>
    </location>
</feature>
<comment type="caution">
    <text evidence="8">The sequence shown here is derived from an EMBL/GenBank/DDBJ whole genome shotgun (WGS) entry which is preliminary data.</text>
</comment>
<feature type="transmembrane region" description="Helical" evidence="6">
    <location>
        <begin position="277"/>
        <end position="294"/>
    </location>
</feature>
<proteinExistence type="inferred from homology"/>
<keyword evidence="3 6" id="KW-0812">Transmembrane</keyword>
<evidence type="ECO:0000313" key="8">
    <source>
        <dbReference type="EMBL" id="MFC4058523.1"/>
    </source>
</evidence>
<gene>
    <name evidence="8" type="ORF">ACFOWE_09470</name>
</gene>
<evidence type="ECO:0000256" key="1">
    <source>
        <dbReference type="ARBA" id="ARBA00004141"/>
    </source>
</evidence>
<evidence type="ECO:0000259" key="7">
    <source>
        <dbReference type="Pfam" id="PF00892"/>
    </source>
</evidence>
<feature type="transmembrane region" description="Helical" evidence="6">
    <location>
        <begin position="100"/>
        <end position="123"/>
    </location>
</feature>
<name>A0ABV8I634_9ACTN</name>
<protein>
    <submittedName>
        <fullName evidence="8">EamA family transporter</fullName>
    </submittedName>
</protein>
<keyword evidence="5 6" id="KW-0472">Membrane</keyword>
<feature type="transmembrane region" description="Helical" evidence="6">
    <location>
        <begin position="42"/>
        <end position="63"/>
    </location>
</feature>
<organism evidence="8 9">
    <name type="scientific">Planomonospora corallina</name>
    <dbReference type="NCBI Taxonomy" id="1806052"/>
    <lineage>
        <taxon>Bacteria</taxon>
        <taxon>Bacillati</taxon>
        <taxon>Actinomycetota</taxon>
        <taxon>Actinomycetes</taxon>
        <taxon>Streptosporangiales</taxon>
        <taxon>Streptosporangiaceae</taxon>
        <taxon>Planomonospora</taxon>
    </lineage>
</organism>
<feature type="transmembrane region" description="Helical" evidence="6">
    <location>
        <begin position="75"/>
        <end position="94"/>
    </location>
</feature>
<evidence type="ECO:0000256" key="5">
    <source>
        <dbReference type="ARBA" id="ARBA00023136"/>
    </source>
</evidence>
<dbReference type="EMBL" id="JBHSBM010000013">
    <property type="protein sequence ID" value="MFC4058523.1"/>
    <property type="molecule type" value="Genomic_DNA"/>
</dbReference>
<dbReference type="PANTHER" id="PTHR32322:SF2">
    <property type="entry name" value="EAMA DOMAIN-CONTAINING PROTEIN"/>
    <property type="match status" value="1"/>
</dbReference>
<feature type="transmembrane region" description="Helical" evidence="6">
    <location>
        <begin position="157"/>
        <end position="176"/>
    </location>
</feature>
<feature type="transmembrane region" description="Helical" evidence="6">
    <location>
        <begin position="221"/>
        <end position="243"/>
    </location>
</feature>
<feature type="domain" description="EamA" evidence="7">
    <location>
        <begin position="158"/>
        <end position="294"/>
    </location>
</feature>
<comment type="similarity">
    <text evidence="2">Belongs to the EamA transporter family.</text>
</comment>
<evidence type="ECO:0000256" key="2">
    <source>
        <dbReference type="ARBA" id="ARBA00007362"/>
    </source>
</evidence>
<dbReference type="Pfam" id="PF00892">
    <property type="entry name" value="EamA"/>
    <property type="match status" value="2"/>
</dbReference>
<feature type="transmembrane region" description="Helical" evidence="6">
    <location>
        <begin position="255"/>
        <end position="271"/>
    </location>
</feature>
<sequence length="315" mass="31858">MSPDTADKRTSLLVWGALGIVYIVWGSTYLAIRIVIETLPPLLSGALRFAVAALVLATVLLALRGRTVLRMTLRQAGGAALVGLLLLTAGNGMVSVAEQHISSGLAALLVASVPLWLVILRVVARDRPGLLTLTGVLVGFGGVAGLSLTGGDAATDGTGITIILLASVSWSIGSFISSRIPMPPDPFAASAVEMAAGGAGLLLIGLAAGERLDPAVVSGRSWGALAYLVVMGSLVAFTSYVWLLGNAPISLVSTYAYVNPVVAVALGALVLGEPVTGSMAVAGLVIVVGVALVVSTERRKKAVPAAEPEPEPAAA</sequence>
<comment type="subcellular location">
    <subcellularLocation>
        <location evidence="1">Membrane</location>
        <topology evidence="1">Multi-pass membrane protein</topology>
    </subcellularLocation>
</comment>
<dbReference type="Gene3D" id="1.10.3730.20">
    <property type="match status" value="1"/>
</dbReference>
<keyword evidence="4 6" id="KW-1133">Transmembrane helix</keyword>
<feature type="transmembrane region" description="Helical" evidence="6">
    <location>
        <begin position="12"/>
        <end position="36"/>
    </location>
</feature>
<dbReference type="SUPFAM" id="SSF103481">
    <property type="entry name" value="Multidrug resistance efflux transporter EmrE"/>
    <property type="match status" value="2"/>
</dbReference>
<evidence type="ECO:0000256" key="4">
    <source>
        <dbReference type="ARBA" id="ARBA00022989"/>
    </source>
</evidence>
<evidence type="ECO:0000256" key="3">
    <source>
        <dbReference type="ARBA" id="ARBA00022692"/>
    </source>
</evidence>
<feature type="transmembrane region" description="Helical" evidence="6">
    <location>
        <begin position="130"/>
        <end position="151"/>
    </location>
</feature>
<dbReference type="InterPro" id="IPR000620">
    <property type="entry name" value="EamA_dom"/>
</dbReference>